<comment type="caution">
    <text evidence="2">The sequence shown here is derived from an EMBL/GenBank/DDBJ whole genome shotgun (WGS) entry which is preliminary data.</text>
</comment>
<reference evidence="2 3" key="1">
    <citation type="submission" date="2018-10" db="EMBL/GenBank/DDBJ databases">
        <title>Genomic Encyclopedia of Type Strains, Phase IV (KMG-IV): sequencing the most valuable type-strain genomes for metagenomic binning, comparative biology and taxonomic classification.</title>
        <authorList>
            <person name="Goeker M."/>
        </authorList>
    </citation>
    <scope>NUCLEOTIDE SEQUENCE [LARGE SCALE GENOMIC DNA]</scope>
    <source>
        <strain evidence="2 3">DSM 22653</strain>
    </source>
</reference>
<evidence type="ECO:0000313" key="2">
    <source>
        <dbReference type="EMBL" id="RKQ83827.1"/>
    </source>
</evidence>
<protein>
    <submittedName>
        <fullName evidence="2">Putative integral membrane protein (TIGR02327 family)</fullName>
    </submittedName>
</protein>
<keyword evidence="1" id="KW-0812">Transmembrane</keyword>
<evidence type="ECO:0000256" key="1">
    <source>
        <dbReference type="SAM" id="Phobius"/>
    </source>
</evidence>
<dbReference type="Pfam" id="PF06612">
    <property type="entry name" value="DUF1146"/>
    <property type="match status" value="1"/>
</dbReference>
<keyword evidence="1" id="KW-0472">Membrane</keyword>
<dbReference type="EMBL" id="RBIJ01000005">
    <property type="protein sequence ID" value="RKQ83827.1"/>
    <property type="molecule type" value="Genomic_DNA"/>
</dbReference>
<keyword evidence="1" id="KW-1133">Transmembrane helix</keyword>
<sequence length="80" mass="9172">MDLRILGVFALVNIFAALVFVVAAFWAVDAVRWENFVKDPHSRRTRTLRALFALALAAVLSCFFAQYLLWSWDLRHLFGG</sequence>
<keyword evidence="3" id="KW-1185">Reference proteome</keyword>
<dbReference type="Proteomes" id="UP000267019">
    <property type="component" value="Unassembled WGS sequence"/>
</dbReference>
<proteinExistence type="predicted"/>
<name>A0A660KT87_9BACL</name>
<feature type="transmembrane region" description="Helical" evidence="1">
    <location>
        <begin position="6"/>
        <end position="28"/>
    </location>
</feature>
<dbReference type="AlphaFoldDB" id="A0A660KT87"/>
<feature type="transmembrane region" description="Helical" evidence="1">
    <location>
        <begin position="48"/>
        <end position="70"/>
    </location>
</feature>
<dbReference type="RefSeq" id="WP_121444736.1">
    <property type="nucleotide sequence ID" value="NZ_RBIJ01000005.1"/>
</dbReference>
<organism evidence="2 3">
    <name type="scientific">Brockia lithotrophica</name>
    <dbReference type="NCBI Taxonomy" id="933949"/>
    <lineage>
        <taxon>Bacteria</taxon>
        <taxon>Bacillati</taxon>
        <taxon>Bacillota</taxon>
        <taxon>Bacilli</taxon>
        <taxon>Bacillales</taxon>
        <taxon>Bacillales Family X. Incertae Sedis</taxon>
        <taxon>Brockia</taxon>
    </lineage>
</organism>
<evidence type="ECO:0000313" key="3">
    <source>
        <dbReference type="Proteomes" id="UP000267019"/>
    </source>
</evidence>
<dbReference type="NCBIfam" id="TIGR02327">
    <property type="entry name" value="int_mem_ywzB"/>
    <property type="match status" value="1"/>
</dbReference>
<dbReference type="InterPro" id="IPR009526">
    <property type="entry name" value="DUF1146"/>
</dbReference>
<accession>A0A660KT87</accession>
<gene>
    <name evidence="2" type="ORF">C7438_1487</name>
</gene>